<evidence type="ECO:0000256" key="1">
    <source>
        <dbReference type="ARBA" id="ARBA00022645"/>
    </source>
</evidence>
<gene>
    <name evidence="11" type="ORF">GCM10023169_10470</name>
</gene>
<dbReference type="EMBL" id="BAABGN010000003">
    <property type="protein sequence ID" value="GAA4419622.1"/>
    <property type="molecule type" value="Genomic_DNA"/>
</dbReference>
<dbReference type="Pfam" id="PF00912">
    <property type="entry name" value="Transgly"/>
    <property type="match status" value="1"/>
</dbReference>
<keyword evidence="4" id="KW-0808">Transferase</keyword>
<dbReference type="Pfam" id="PF03793">
    <property type="entry name" value="PASTA"/>
    <property type="match status" value="1"/>
</dbReference>
<dbReference type="Gene3D" id="1.10.3810.10">
    <property type="entry name" value="Biosynthetic peptidoglycan transglycosylase-like"/>
    <property type="match status" value="1"/>
</dbReference>
<dbReference type="InterPro" id="IPR001264">
    <property type="entry name" value="Glyco_trans_51"/>
</dbReference>
<evidence type="ECO:0000313" key="11">
    <source>
        <dbReference type="EMBL" id="GAA4419622.1"/>
    </source>
</evidence>
<dbReference type="PANTHER" id="PTHR32282">
    <property type="entry name" value="BINDING PROTEIN TRANSPEPTIDASE, PUTATIVE-RELATED"/>
    <property type="match status" value="1"/>
</dbReference>
<dbReference type="PROSITE" id="PS51178">
    <property type="entry name" value="PASTA"/>
    <property type="match status" value="1"/>
</dbReference>
<evidence type="ECO:0000256" key="8">
    <source>
        <dbReference type="ARBA" id="ARBA00049902"/>
    </source>
</evidence>
<keyword evidence="1" id="KW-0121">Carboxypeptidase</keyword>
<dbReference type="Pfam" id="PF00905">
    <property type="entry name" value="Transpeptidase"/>
    <property type="match status" value="1"/>
</dbReference>
<dbReference type="SMART" id="SM00740">
    <property type="entry name" value="PASTA"/>
    <property type="match status" value="1"/>
</dbReference>
<evidence type="ECO:0000313" key="12">
    <source>
        <dbReference type="Proteomes" id="UP001500622"/>
    </source>
</evidence>
<evidence type="ECO:0000256" key="6">
    <source>
        <dbReference type="ARBA" id="ARBA00023268"/>
    </source>
</evidence>
<comment type="catalytic activity">
    <reaction evidence="8">
        <text>[GlcNAc-(1-&gt;4)-Mur2Ac(oyl-L-Ala-gamma-D-Glu-L-Lys-D-Ala-D-Ala)](n)-di-trans,octa-cis-undecaprenyl diphosphate + beta-D-GlcNAc-(1-&gt;4)-Mur2Ac(oyl-L-Ala-gamma-D-Glu-L-Lys-D-Ala-D-Ala)-di-trans,octa-cis-undecaprenyl diphosphate = [GlcNAc-(1-&gt;4)-Mur2Ac(oyl-L-Ala-gamma-D-Glu-L-Lys-D-Ala-D-Ala)](n+1)-di-trans,octa-cis-undecaprenyl diphosphate + di-trans,octa-cis-undecaprenyl diphosphate + H(+)</text>
        <dbReference type="Rhea" id="RHEA:23708"/>
        <dbReference type="Rhea" id="RHEA-COMP:9602"/>
        <dbReference type="Rhea" id="RHEA-COMP:9603"/>
        <dbReference type="ChEBI" id="CHEBI:15378"/>
        <dbReference type="ChEBI" id="CHEBI:58405"/>
        <dbReference type="ChEBI" id="CHEBI:60033"/>
        <dbReference type="ChEBI" id="CHEBI:78435"/>
        <dbReference type="EC" id="2.4.99.28"/>
    </reaction>
</comment>
<name>A0ABP8L113_9MICO</name>
<dbReference type="InterPro" id="IPR023346">
    <property type="entry name" value="Lysozyme-like_dom_sf"/>
</dbReference>
<evidence type="ECO:0000256" key="9">
    <source>
        <dbReference type="SAM" id="MobiDB-lite"/>
    </source>
</evidence>
<keyword evidence="12" id="KW-1185">Reference proteome</keyword>
<evidence type="ECO:0000256" key="3">
    <source>
        <dbReference type="ARBA" id="ARBA00022676"/>
    </source>
</evidence>
<comment type="caution">
    <text evidence="11">The sequence shown here is derived from an EMBL/GenBank/DDBJ whole genome shotgun (WGS) entry which is preliminary data.</text>
</comment>
<dbReference type="SUPFAM" id="SSF53955">
    <property type="entry name" value="Lysozyme-like"/>
    <property type="match status" value="1"/>
</dbReference>
<evidence type="ECO:0000256" key="5">
    <source>
        <dbReference type="ARBA" id="ARBA00022801"/>
    </source>
</evidence>
<dbReference type="InterPro" id="IPR001460">
    <property type="entry name" value="PCN-bd_Tpept"/>
</dbReference>
<dbReference type="Gene3D" id="3.30.10.20">
    <property type="match status" value="1"/>
</dbReference>
<keyword evidence="2" id="KW-0645">Protease</keyword>
<feature type="compositionally biased region" description="Basic and acidic residues" evidence="9">
    <location>
        <begin position="810"/>
        <end position="820"/>
    </location>
</feature>
<evidence type="ECO:0000256" key="4">
    <source>
        <dbReference type="ARBA" id="ARBA00022679"/>
    </source>
</evidence>
<accession>A0ABP8L113</accession>
<dbReference type="InterPro" id="IPR050396">
    <property type="entry name" value="Glycosyltr_51/Transpeptidase"/>
</dbReference>
<keyword evidence="6" id="KW-0511">Multifunctional enzyme</keyword>
<feature type="domain" description="PASTA" evidence="10">
    <location>
        <begin position="712"/>
        <end position="778"/>
    </location>
</feature>
<dbReference type="InterPro" id="IPR005543">
    <property type="entry name" value="PASTA_dom"/>
</dbReference>
<evidence type="ECO:0000256" key="7">
    <source>
        <dbReference type="ARBA" id="ARBA00034000"/>
    </source>
</evidence>
<feature type="region of interest" description="Disordered" evidence="9">
    <location>
        <begin position="773"/>
        <end position="820"/>
    </location>
</feature>
<dbReference type="SUPFAM" id="SSF56601">
    <property type="entry name" value="beta-lactamase/transpeptidase-like"/>
    <property type="match status" value="1"/>
</dbReference>
<keyword evidence="5" id="KW-0378">Hydrolase</keyword>
<reference evidence="12" key="1">
    <citation type="journal article" date="2019" name="Int. J. Syst. Evol. Microbiol.">
        <title>The Global Catalogue of Microorganisms (GCM) 10K type strain sequencing project: providing services to taxonomists for standard genome sequencing and annotation.</title>
        <authorList>
            <consortium name="The Broad Institute Genomics Platform"/>
            <consortium name="The Broad Institute Genome Sequencing Center for Infectious Disease"/>
            <person name="Wu L."/>
            <person name="Ma J."/>
        </authorList>
    </citation>
    <scope>NUCLEOTIDE SEQUENCE [LARGE SCALE GENOMIC DNA]</scope>
    <source>
        <strain evidence="12">JCM 17810</strain>
    </source>
</reference>
<dbReference type="PANTHER" id="PTHR32282:SF33">
    <property type="entry name" value="PEPTIDOGLYCAN GLYCOSYLTRANSFERASE"/>
    <property type="match status" value="1"/>
</dbReference>
<proteinExistence type="predicted"/>
<dbReference type="Gene3D" id="3.40.710.10">
    <property type="entry name" value="DD-peptidase/beta-lactamase superfamily"/>
    <property type="match status" value="1"/>
</dbReference>
<comment type="catalytic activity">
    <reaction evidence="7">
        <text>Preferential cleavage: (Ac)2-L-Lys-D-Ala-|-D-Ala. Also transpeptidation of peptidyl-alanyl moieties that are N-acyl substituents of D-alanine.</text>
        <dbReference type="EC" id="3.4.16.4"/>
    </reaction>
</comment>
<evidence type="ECO:0000256" key="2">
    <source>
        <dbReference type="ARBA" id="ARBA00022670"/>
    </source>
</evidence>
<keyword evidence="3" id="KW-0328">Glycosyltransferase</keyword>
<sequence length="820" mass="86695">MVRPRSLGIMSSQSSASGRAVKPAQLLVMLLAFILVAGLGGVLGAGLVMPAVGAVGTVSQTTTDMFEELPSELAFPEPSQSSQILAADGSLLATIYANNRIVVELDEISPHLQHAVVAIEDRRFYEHRGVDPEGIMRAFVNNLSGGQIQGASTLTQQYIKNMLIEQGRISGDEEAIREAAATDYGRKLEEARLAIALEQRASKDEILEGYLNIAQFGPSQYGVETAAQYYFSKSAKDLTVAQAATLAGITQSPNENDPVDHPEKAKERRDNVLRTMLGQGYISQEQYDEAKNTTIEEMLDVSPTPNGCAAAGASAYFCEYVVDEALQSDAWGESREDRQQALYRGGLVIHTTLQPDRQKAAREAVTGAVPVNDPSGIKMALSSVEPGTGNIVAMTQNTNWSSAPSEDDPSATAVNLNVGLSHGGGRGFQSGSSFKVFTLIEWLEQGHALTDIVDSNNDTYPADSWNISCGRYETLYTPKNLESAGGDFMSVQEATRRSVNLTFVQMANQMDMCNIVENAERMGIQTGTGDPLMPYPSAVLGSNTITPLSQAVAFATLANQGERCDARSITKITDRSGENIATFEPSCEQVVDPNVVNAVHHALQGVVTPQPDSTGKNAVLPDGRPAAGKTGTANDDSAAWFVGYTPQLSAAVWMGHQEGTKSMFESTIDGEFHRLVYGGAIPAPTWRNYMSTALSGQEHKPFPEVGDRQLYGERVTVPDVSGRSVGDASAILQGAGLRAQVSSSGAYSALPAGTVAGTSPGAGSSLSLDSVVTLVPSMGPPPDDSGDDGGGGNDDDTDGGNGNGNGNGPPDDRGNPRDDD</sequence>
<dbReference type="InterPro" id="IPR012338">
    <property type="entry name" value="Beta-lactam/transpept-like"/>
</dbReference>
<protein>
    <submittedName>
        <fullName evidence="11">Transglycosylase domain-containing protein</fullName>
    </submittedName>
</protein>
<dbReference type="Proteomes" id="UP001500622">
    <property type="component" value="Unassembled WGS sequence"/>
</dbReference>
<dbReference type="CDD" id="cd06577">
    <property type="entry name" value="PASTA_pknB"/>
    <property type="match status" value="1"/>
</dbReference>
<evidence type="ECO:0000259" key="10">
    <source>
        <dbReference type="PROSITE" id="PS51178"/>
    </source>
</evidence>
<organism evidence="11 12">
    <name type="scientific">Georgenia halophila</name>
    <dbReference type="NCBI Taxonomy" id="620889"/>
    <lineage>
        <taxon>Bacteria</taxon>
        <taxon>Bacillati</taxon>
        <taxon>Actinomycetota</taxon>
        <taxon>Actinomycetes</taxon>
        <taxon>Micrococcales</taxon>
        <taxon>Bogoriellaceae</taxon>
        <taxon>Georgenia</taxon>
    </lineage>
</organism>
<dbReference type="InterPro" id="IPR036950">
    <property type="entry name" value="PBP_transglycosylase"/>
</dbReference>